<dbReference type="InterPro" id="IPR008373">
    <property type="entry name" value="Saposin"/>
</dbReference>
<feature type="domain" description="Saposin B-type" evidence="8">
    <location>
        <begin position="291"/>
        <end position="371"/>
    </location>
</feature>
<feature type="domain" description="Saposin B-type" evidence="8">
    <location>
        <begin position="184"/>
        <end position="263"/>
    </location>
</feature>
<dbReference type="InterPro" id="IPR008139">
    <property type="entry name" value="SaposinB_dom"/>
</dbReference>
<evidence type="ECO:0000259" key="8">
    <source>
        <dbReference type="PROSITE" id="PS50015"/>
    </source>
</evidence>
<keyword evidence="11" id="KW-1185">Reference proteome</keyword>
<evidence type="ECO:0000256" key="6">
    <source>
        <dbReference type="ARBA" id="ARBA00023180"/>
    </source>
</evidence>
<evidence type="ECO:0000313" key="10">
    <source>
        <dbReference type="EMBL" id="EZA61024.1"/>
    </source>
</evidence>
<evidence type="ECO:0000256" key="2">
    <source>
        <dbReference type="ARBA" id="ARBA00022525"/>
    </source>
</evidence>
<dbReference type="PROSITE" id="PS51110">
    <property type="entry name" value="SAP_A"/>
    <property type="match status" value="1"/>
</dbReference>
<dbReference type="InterPro" id="IPR051428">
    <property type="entry name" value="Sphingo_Act-Surfact_Prot"/>
</dbReference>
<dbReference type="PANTHER" id="PTHR11480">
    <property type="entry name" value="SAPOSIN-RELATED"/>
    <property type="match status" value="1"/>
</dbReference>
<keyword evidence="5" id="KW-1015">Disulfide bond</keyword>
<dbReference type="OrthoDB" id="69496at2759"/>
<dbReference type="InterPro" id="IPR003119">
    <property type="entry name" value="SAP_A"/>
</dbReference>
<feature type="chain" id="PRO_5001546129" evidence="7">
    <location>
        <begin position="18"/>
        <end position="896"/>
    </location>
</feature>
<evidence type="ECO:0000256" key="1">
    <source>
        <dbReference type="ARBA" id="ARBA00004613"/>
    </source>
</evidence>
<accession>A0A026X0V3</accession>
<dbReference type="PROSITE" id="PS50015">
    <property type="entry name" value="SAP_B"/>
    <property type="match status" value="7"/>
</dbReference>
<feature type="domain" description="Saposin B-type" evidence="8">
    <location>
        <begin position="72"/>
        <end position="154"/>
    </location>
</feature>
<dbReference type="EMBL" id="KK107063">
    <property type="protein sequence ID" value="EZA61024.1"/>
    <property type="molecule type" value="Genomic_DNA"/>
</dbReference>
<protein>
    <submittedName>
        <fullName evidence="10">Proactivator polypeptide</fullName>
    </submittedName>
</protein>
<dbReference type="GO" id="GO:0016020">
    <property type="term" value="C:membrane"/>
    <property type="evidence" value="ECO:0007669"/>
    <property type="project" value="GOC"/>
</dbReference>
<dbReference type="STRING" id="2015173.A0A026X0V3"/>
<evidence type="ECO:0000256" key="3">
    <source>
        <dbReference type="ARBA" id="ARBA00022729"/>
    </source>
</evidence>
<evidence type="ECO:0000256" key="7">
    <source>
        <dbReference type="SAM" id="SignalP"/>
    </source>
</evidence>
<dbReference type="SMART" id="SM00741">
    <property type="entry name" value="SapB"/>
    <property type="match status" value="7"/>
</dbReference>
<dbReference type="Pfam" id="PF03489">
    <property type="entry name" value="SapB_2"/>
    <property type="match status" value="6"/>
</dbReference>
<dbReference type="Proteomes" id="UP000053097">
    <property type="component" value="Unassembled WGS sequence"/>
</dbReference>
<feature type="domain" description="Saposin B-type" evidence="8">
    <location>
        <begin position="758"/>
        <end position="839"/>
    </location>
</feature>
<dbReference type="GO" id="GO:0005576">
    <property type="term" value="C:extracellular region"/>
    <property type="evidence" value="ECO:0007669"/>
    <property type="project" value="UniProtKB-SubCell"/>
</dbReference>
<keyword evidence="4" id="KW-0677">Repeat</keyword>
<feature type="signal peptide" evidence="7">
    <location>
        <begin position="1"/>
        <end position="17"/>
    </location>
</feature>
<dbReference type="Pfam" id="PF05184">
    <property type="entry name" value="SapB_1"/>
    <property type="match status" value="5"/>
</dbReference>
<dbReference type="AlphaFoldDB" id="A0A026X0V3"/>
<dbReference type="InterPro" id="IPR007856">
    <property type="entry name" value="SapB_1"/>
</dbReference>
<feature type="domain" description="Saposin A-type" evidence="9">
    <location>
        <begin position="28"/>
        <end position="68"/>
    </location>
</feature>
<evidence type="ECO:0000259" key="9">
    <source>
        <dbReference type="PROSITE" id="PS51110"/>
    </source>
</evidence>
<dbReference type="OMA" id="INTICDG"/>
<dbReference type="PRINTS" id="PR01797">
    <property type="entry name" value="SAPOSIN"/>
</dbReference>
<keyword evidence="6" id="KW-0325">Glycoprotein</keyword>
<dbReference type="SMART" id="SM00162">
    <property type="entry name" value="SAPA"/>
    <property type="match status" value="1"/>
</dbReference>
<name>A0A026X0V3_OOCBI</name>
<feature type="domain" description="Saposin B-type" evidence="8">
    <location>
        <begin position="671"/>
        <end position="752"/>
    </location>
</feature>
<dbReference type="Gene3D" id="1.10.225.10">
    <property type="entry name" value="Saposin-like"/>
    <property type="match status" value="7"/>
</dbReference>
<sequence length="896" mass="100597">MRGISIAFSAILAVCTAEVIITASKNDHLLGSNECTWGPSYWCENLKTAKSCSAVKHCIQRYWEQMEVPEDNDNVCGICKDMVQQARDQLESNQTQQELKDVFEGSCKLIHIKPIVKECISLVDEFIPELVDTVASQMNPSVVCTVAGLCNNARIDKLLSQYKETPVKKVKPTPLVLMKNDEVEPDTCTKCYTIANHMESRLRNMPRDKMLEQFLRVCGQLGSYSDSCANIVLRHFDVIYDHLQNNFNADNICHLSGQCSSKYHKHEDDVDTIPKVEITPMSSVGMVEVDDDLPCKLCEQLVGHLKDLLVANTTELEFKQVLLGLCKQTKSFADECKAIVDEYYTEIYEYLTKGLDSNLACQMAGICPSRDKMGQGPIWPLLPVESAKLGLKLMNSKQKKEVEVAIGNKHSTSEAEEMQMPKAEAMQLPIERLVPLPYPLLLQSSAEGVNGKETCALCEYVLHYIQNVVTDPKNEEKVKEALGKICTEIPSIKGTCQEFVDTYGDAVVAILAQEIDPSQVCPMIHVCPSEDLLRLWKTYSVQDESKDKPSCPLCLLAVAQIYNVIRNNNTEANIENELAKLCNRLPHSLTEQCTDFVKVYSKELVEMLLADMTPQEVCSFLKLCDPTRHVGRTENLGPKQYISRKDHEILTNEISDQPLPPTHTESHELGNDEVCTLCEIMMQYIDKAIGKKRSREHIESIVHGMCNHLPKSFSQRCNHFVDEYGDMMITILADEISPKEVCGILGVCTVTTKQIEESIAECALCRDMVSEIDTRLHNRKVFVTIEESVNNACTYIPRTEREKCGKTLEIYGPSLVNMLRAGVHSEEMCDKIALCSPTDNLAILSKGAHVPTSAQEIRECTLGAEYVCTQGKQLIELCKLTKQCEEFARHDETKTE</sequence>
<dbReference type="InterPro" id="IPR008138">
    <property type="entry name" value="SapB_2"/>
</dbReference>
<proteinExistence type="predicted"/>
<dbReference type="GO" id="GO:0006665">
    <property type="term" value="P:sphingolipid metabolic process"/>
    <property type="evidence" value="ECO:0007669"/>
    <property type="project" value="InterPro"/>
</dbReference>
<dbReference type="FunFam" id="1.10.225.10:FF:000002">
    <property type="entry name" value="prosaposin isoform X2"/>
    <property type="match status" value="2"/>
</dbReference>
<gene>
    <name evidence="10" type="ORF">X777_08236</name>
</gene>
<keyword evidence="2" id="KW-0964">Secreted</keyword>
<comment type="subcellular location">
    <subcellularLocation>
        <location evidence="1">Secreted</location>
    </subcellularLocation>
</comment>
<dbReference type="InterPro" id="IPR011001">
    <property type="entry name" value="Saposin-like"/>
</dbReference>
<feature type="domain" description="Saposin B-type" evidence="8">
    <location>
        <begin position="547"/>
        <end position="628"/>
    </location>
</feature>
<organism evidence="10 11">
    <name type="scientific">Ooceraea biroi</name>
    <name type="common">Clonal raider ant</name>
    <name type="synonym">Cerapachys biroi</name>
    <dbReference type="NCBI Taxonomy" id="2015173"/>
    <lineage>
        <taxon>Eukaryota</taxon>
        <taxon>Metazoa</taxon>
        <taxon>Ecdysozoa</taxon>
        <taxon>Arthropoda</taxon>
        <taxon>Hexapoda</taxon>
        <taxon>Insecta</taxon>
        <taxon>Pterygota</taxon>
        <taxon>Neoptera</taxon>
        <taxon>Endopterygota</taxon>
        <taxon>Hymenoptera</taxon>
        <taxon>Apocrita</taxon>
        <taxon>Aculeata</taxon>
        <taxon>Formicoidea</taxon>
        <taxon>Formicidae</taxon>
        <taxon>Dorylinae</taxon>
        <taxon>Ooceraea</taxon>
    </lineage>
</organism>
<keyword evidence="3 7" id="KW-0732">Signal</keyword>
<dbReference type="PANTHER" id="PTHR11480:SF3">
    <property type="entry name" value="BCDNA.GH08312"/>
    <property type="match status" value="1"/>
</dbReference>
<evidence type="ECO:0000256" key="4">
    <source>
        <dbReference type="ARBA" id="ARBA00022737"/>
    </source>
</evidence>
<feature type="domain" description="Saposin B-type" evidence="8">
    <location>
        <begin position="451"/>
        <end position="531"/>
    </location>
</feature>
<dbReference type="SUPFAM" id="SSF47862">
    <property type="entry name" value="Saposin"/>
    <property type="match status" value="6"/>
</dbReference>
<evidence type="ECO:0000313" key="11">
    <source>
        <dbReference type="Proteomes" id="UP000053097"/>
    </source>
</evidence>
<evidence type="ECO:0000256" key="5">
    <source>
        <dbReference type="ARBA" id="ARBA00023157"/>
    </source>
</evidence>
<dbReference type="Pfam" id="PF02199">
    <property type="entry name" value="SapA"/>
    <property type="match status" value="1"/>
</dbReference>
<reference evidence="10 11" key="1">
    <citation type="journal article" date="2014" name="Curr. Biol.">
        <title>The genome of the clonal raider ant Cerapachys biroi.</title>
        <authorList>
            <person name="Oxley P.R."/>
            <person name="Ji L."/>
            <person name="Fetter-Pruneda I."/>
            <person name="McKenzie S.K."/>
            <person name="Li C."/>
            <person name="Hu H."/>
            <person name="Zhang G."/>
            <person name="Kronauer D.J."/>
        </authorList>
    </citation>
    <scope>NUCLEOTIDE SEQUENCE [LARGE SCALE GENOMIC DNA]</scope>
</reference>
<dbReference type="GO" id="GO:0005764">
    <property type="term" value="C:lysosome"/>
    <property type="evidence" value="ECO:0007669"/>
    <property type="project" value="InterPro"/>
</dbReference>